<accession>A0A5C7GPG4</accession>
<sequence length="335" mass="36502">MESTKPEIDYEFLPRFRVYKDGHVERLMETDFVPAVSNDPITGVSSKDITIVQEPNNINISARLYLPKLTTTTTTQKFPLLVYFHGGAFCISSPFTSKHHNYVNALVAEANVVAVSVNYRKAPEHPIPAAYEDSLAALKWVASHSSNNGGGGGPKSWLNHHADFERVFLAGDSAGANIAHNLAMVAGSGDSEFGLNVEILGIALVHPYFWGSDPIGSESLHPGSAEAGRCWPLICPSNPDNDDPRVNPVVAGGPSLVGLGCRRALVCVAENDVLKDRGWVYYNALSKCGWMGVAEIIETDGEDHVFHLHDLQSDKAKDLIRRLAAFFNRDMPPLP</sequence>
<dbReference type="PANTHER" id="PTHR23024:SF458">
    <property type="entry name" value="ALPHA_BETA HYDROLASE FOLD-3 DOMAIN-CONTAINING PROTEIN"/>
    <property type="match status" value="1"/>
</dbReference>
<dbReference type="InterPro" id="IPR013094">
    <property type="entry name" value="AB_hydrolase_3"/>
</dbReference>
<name>A0A5C7GPG4_9ROSI</name>
<dbReference type="Proteomes" id="UP000323000">
    <property type="component" value="Unassembled WGS sequence"/>
</dbReference>
<dbReference type="InterPro" id="IPR033140">
    <property type="entry name" value="Lipase_GDXG_put_SER_AS"/>
</dbReference>
<dbReference type="Pfam" id="PF07859">
    <property type="entry name" value="Abhydrolase_3"/>
    <property type="match status" value="1"/>
</dbReference>
<comment type="caution">
    <text evidence="4">The sequence shown here is derived from an EMBL/GenBank/DDBJ whole genome shotgun (WGS) entry which is preliminary data.</text>
</comment>
<protein>
    <recommendedName>
        <fullName evidence="3">Alpha/beta hydrolase fold-3 domain-containing protein</fullName>
    </recommendedName>
</protein>
<dbReference type="InterPro" id="IPR050466">
    <property type="entry name" value="Carboxylest/Gibb_receptor"/>
</dbReference>
<evidence type="ECO:0000256" key="2">
    <source>
        <dbReference type="PROSITE-ProRule" id="PRU10038"/>
    </source>
</evidence>
<evidence type="ECO:0000256" key="1">
    <source>
        <dbReference type="ARBA" id="ARBA00010515"/>
    </source>
</evidence>
<evidence type="ECO:0000313" key="5">
    <source>
        <dbReference type="Proteomes" id="UP000323000"/>
    </source>
</evidence>
<dbReference type="InterPro" id="IPR029058">
    <property type="entry name" value="AB_hydrolase_fold"/>
</dbReference>
<gene>
    <name evidence="4" type="ORF">EZV62_028128</name>
</gene>
<dbReference type="PROSITE" id="PS01174">
    <property type="entry name" value="LIPASE_GDXG_SER"/>
    <property type="match status" value="1"/>
</dbReference>
<dbReference type="GO" id="GO:0016787">
    <property type="term" value="F:hydrolase activity"/>
    <property type="evidence" value="ECO:0007669"/>
    <property type="project" value="InterPro"/>
</dbReference>
<feature type="domain" description="Alpha/beta hydrolase fold-3" evidence="3">
    <location>
        <begin position="81"/>
        <end position="307"/>
    </location>
</feature>
<dbReference type="Gene3D" id="3.40.50.1820">
    <property type="entry name" value="alpha/beta hydrolase"/>
    <property type="match status" value="1"/>
</dbReference>
<dbReference type="EMBL" id="VAHF01000190">
    <property type="protein sequence ID" value="TXG46379.1"/>
    <property type="molecule type" value="Genomic_DNA"/>
</dbReference>
<dbReference type="PANTHER" id="PTHR23024">
    <property type="entry name" value="ARYLACETAMIDE DEACETYLASE"/>
    <property type="match status" value="1"/>
</dbReference>
<proteinExistence type="inferred from homology"/>
<dbReference type="OrthoDB" id="408631at2759"/>
<dbReference type="AlphaFoldDB" id="A0A5C7GPG4"/>
<reference evidence="5" key="1">
    <citation type="journal article" date="2019" name="Gigascience">
        <title>De novo genome assembly of the endangered Acer yangbiense, a plant species with extremely small populations endemic to Yunnan Province, China.</title>
        <authorList>
            <person name="Yang J."/>
            <person name="Wariss H.M."/>
            <person name="Tao L."/>
            <person name="Zhang R."/>
            <person name="Yun Q."/>
            <person name="Hollingsworth P."/>
            <person name="Dao Z."/>
            <person name="Luo G."/>
            <person name="Guo H."/>
            <person name="Ma Y."/>
            <person name="Sun W."/>
        </authorList>
    </citation>
    <scope>NUCLEOTIDE SEQUENCE [LARGE SCALE GENOMIC DNA]</scope>
    <source>
        <strain evidence="5">cv. Malutang</strain>
    </source>
</reference>
<comment type="similarity">
    <text evidence="1">Belongs to the 'GDXG' lipolytic enzyme family.</text>
</comment>
<dbReference type="SUPFAM" id="SSF53474">
    <property type="entry name" value="alpha/beta-Hydrolases"/>
    <property type="match status" value="1"/>
</dbReference>
<evidence type="ECO:0000259" key="3">
    <source>
        <dbReference type="Pfam" id="PF07859"/>
    </source>
</evidence>
<keyword evidence="5" id="KW-1185">Reference proteome</keyword>
<evidence type="ECO:0000313" key="4">
    <source>
        <dbReference type="EMBL" id="TXG46379.1"/>
    </source>
</evidence>
<organism evidence="4 5">
    <name type="scientific">Acer yangbiense</name>
    <dbReference type="NCBI Taxonomy" id="1000413"/>
    <lineage>
        <taxon>Eukaryota</taxon>
        <taxon>Viridiplantae</taxon>
        <taxon>Streptophyta</taxon>
        <taxon>Embryophyta</taxon>
        <taxon>Tracheophyta</taxon>
        <taxon>Spermatophyta</taxon>
        <taxon>Magnoliopsida</taxon>
        <taxon>eudicotyledons</taxon>
        <taxon>Gunneridae</taxon>
        <taxon>Pentapetalae</taxon>
        <taxon>rosids</taxon>
        <taxon>malvids</taxon>
        <taxon>Sapindales</taxon>
        <taxon>Sapindaceae</taxon>
        <taxon>Hippocastanoideae</taxon>
        <taxon>Acereae</taxon>
        <taxon>Acer</taxon>
    </lineage>
</organism>
<feature type="active site" evidence="2">
    <location>
        <position position="173"/>
    </location>
</feature>